<evidence type="ECO:0008006" key="4">
    <source>
        <dbReference type="Google" id="ProtNLM"/>
    </source>
</evidence>
<evidence type="ECO:0000256" key="1">
    <source>
        <dbReference type="SAM" id="SignalP"/>
    </source>
</evidence>
<proteinExistence type="predicted"/>
<evidence type="ECO:0000313" key="3">
    <source>
        <dbReference type="Proteomes" id="UP001488805"/>
    </source>
</evidence>
<sequence length="95" mass="9856">MAALRQTLLTLPLLFDSLRVSPCPVPPPPSSALPGATPPPHVTPLPIYSSSPSLAIIQVMSAPRPVDPSTAFCPAAPAGPAPIILRIDLCSIDER</sequence>
<feature type="chain" id="PRO_5043373820" description="Secreted protein" evidence="1">
    <location>
        <begin position="23"/>
        <end position="95"/>
    </location>
</feature>
<organism evidence="2 3">
    <name type="scientific">Zoarces viviparus</name>
    <name type="common">Viviparous eelpout</name>
    <name type="synonym">Blennius viviparus</name>
    <dbReference type="NCBI Taxonomy" id="48416"/>
    <lineage>
        <taxon>Eukaryota</taxon>
        <taxon>Metazoa</taxon>
        <taxon>Chordata</taxon>
        <taxon>Craniata</taxon>
        <taxon>Vertebrata</taxon>
        <taxon>Euteleostomi</taxon>
        <taxon>Actinopterygii</taxon>
        <taxon>Neopterygii</taxon>
        <taxon>Teleostei</taxon>
        <taxon>Neoteleostei</taxon>
        <taxon>Acanthomorphata</taxon>
        <taxon>Eupercaria</taxon>
        <taxon>Perciformes</taxon>
        <taxon>Cottioidei</taxon>
        <taxon>Zoarcales</taxon>
        <taxon>Zoarcidae</taxon>
        <taxon>Zoarcinae</taxon>
        <taxon>Zoarces</taxon>
    </lineage>
</organism>
<comment type="caution">
    <text evidence="2">The sequence shown here is derived from an EMBL/GenBank/DDBJ whole genome shotgun (WGS) entry which is preliminary data.</text>
</comment>
<dbReference type="EMBL" id="JBCEZU010000123">
    <property type="protein sequence ID" value="KAK9526603.1"/>
    <property type="molecule type" value="Genomic_DNA"/>
</dbReference>
<reference evidence="2 3" key="1">
    <citation type="journal article" date="2024" name="Genome Biol. Evol.">
        <title>Chromosome-level genome assembly of the viviparous eelpout Zoarces viviparus.</title>
        <authorList>
            <person name="Fuhrmann N."/>
            <person name="Brasseur M.V."/>
            <person name="Bakowski C.E."/>
            <person name="Podsiadlowski L."/>
            <person name="Prost S."/>
            <person name="Krehenwinkel H."/>
            <person name="Mayer C."/>
        </authorList>
    </citation>
    <scope>NUCLEOTIDE SEQUENCE [LARGE SCALE GENOMIC DNA]</scope>
    <source>
        <strain evidence="2">NO-MEL_2022_Ind0_liver</strain>
    </source>
</reference>
<keyword evidence="3" id="KW-1185">Reference proteome</keyword>
<accession>A0AAW1EW24</accession>
<evidence type="ECO:0000313" key="2">
    <source>
        <dbReference type="EMBL" id="KAK9526603.1"/>
    </source>
</evidence>
<name>A0AAW1EW24_ZOAVI</name>
<gene>
    <name evidence="2" type="ORF">VZT92_015292</name>
</gene>
<dbReference type="AlphaFoldDB" id="A0AAW1EW24"/>
<keyword evidence="1" id="KW-0732">Signal</keyword>
<protein>
    <recommendedName>
        <fullName evidence="4">Secreted protein</fullName>
    </recommendedName>
</protein>
<dbReference type="Proteomes" id="UP001488805">
    <property type="component" value="Unassembled WGS sequence"/>
</dbReference>
<feature type="signal peptide" evidence="1">
    <location>
        <begin position="1"/>
        <end position="22"/>
    </location>
</feature>